<organism evidence="2 3">
    <name type="scientific">Sphingomonas lutea</name>
    <dbReference type="NCBI Taxonomy" id="1045317"/>
    <lineage>
        <taxon>Bacteria</taxon>
        <taxon>Pseudomonadati</taxon>
        <taxon>Pseudomonadota</taxon>
        <taxon>Alphaproteobacteria</taxon>
        <taxon>Sphingomonadales</taxon>
        <taxon>Sphingomonadaceae</taxon>
        <taxon>Sphingomonas</taxon>
    </lineage>
</organism>
<accession>A0A7G9SFI5</accession>
<protein>
    <submittedName>
        <fullName evidence="2">Helix-turn-helix domain-containing protein</fullName>
    </submittedName>
</protein>
<proteinExistence type="predicted"/>
<sequence>MTTQVQQQPTPLPPPLLTPQQAAEYLGVSKSFLDKCRVRGDGPRFRKMRRRVGYSYCDLRDWLDSNAHFSTSSVGVQ</sequence>
<gene>
    <name evidence="2" type="ORF">H9L13_07775</name>
</gene>
<dbReference type="KEGG" id="slut:H9L13_07775"/>
<keyword evidence="3" id="KW-1185">Reference proteome</keyword>
<name>A0A7G9SFI5_9SPHN</name>
<evidence type="ECO:0000313" key="3">
    <source>
        <dbReference type="Proteomes" id="UP000515971"/>
    </source>
</evidence>
<dbReference type="EMBL" id="CP060718">
    <property type="protein sequence ID" value="QNN66610.1"/>
    <property type="molecule type" value="Genomic_DNA"/>
</dbReference>
<reference evidence="2 3" key="1">
    <citation type="submission" date="2020-08" db="EMBL/GenBank/DDBJ databases">
        <title>Genome sequence of Sphingomonas lutea KCTC 23642T.</title>
        <authorList>
            <person name="Hyun D.-W."/>
            <person name="Bae J.-W."/>
        </authorList>
    </citation>
    <scope>NUCLEOTIDE SEQUENCE [LARGE SCALE GENOMIC DNA]</scope>
    <source>
        <strain evidence="2 3">KCTC 23642</strain>
    </source>
</reference>
<dbReference type="InterPro" id="IPR009061">
    <property type="entry name" value="DNA-bd_dom_put_sf"/>
</dbReference>
<evidence type="ECO:0000259" key="1">
    <source>
        <dbReference type="Pfam" id="PF12728"/>
    </source>
</evidence>
<dbReference type="Proteomes" id="UP000515971">
    <property type="component" value="Chromosome"/>
</dbReference>
<feature type="domain" description="Helix-turn-helix" evidence="1">
    <location>
        <begin position="16"/>
        <end position="66"/>
    </location>
</feature>
<dbReference type="AlphaFoldDB" id="A0A7G9SFI5"/>
<dbReference type="InterPro" id="IPR041657">
    <property type="entry name" value="HTH_17"/>
</dbReference>
<dbReference type="Pfam" id="PF12728">
    <property type="entry name" value="HTH_17"/>
    <property type="match status" value="1"/>
</dbReference>
<evidence type="ECO:0000313" key="2">
    <source>
        <dbReference type="EMBL" id="QNN66610.1"/>
    </source>
</evidence>
<dbReference type="SUPFAM" id="SSF46955">
    <property type="entry name" value="Putative DNA-binding domain"/>
    <property type="match status" value="1"/>
</dbReference>